<proteinExistence type="predicted"/>
<dbReference type="InterPro" id="IPR036661">
    <property type="entry name" value="Luciferase-like_sf"/>
</dbReference>
<dbReference type="PANTHER" id="PTHR30137:SF8">
    <property type="entry name" value="BLR5498 PROTEIN"/>
    <property type="match status" value="1"/>
</dbReference>
<evidence type="ECO:0000256" key="2">
    <source>
        <dbReference type="ARBA" id="ARBA00023033"/>
    </source>
</evidence>
<organism evidence="5 6">
    <name type="scientific">Cryobacterium suzukii</name>
    <dbReference type="NCBI Taxonomy" id="1259198"/>
    <lineage>
        <taxon>Bacteria</taxon>
        <taxon>Bacillati</taxon>
        <taxon>Actinomycetota</taxon>
        <taxon>Actinomycetes</taxon>
        <taxon>Micrococcales</taxon>
        <taxon>Microbacteriaceae</taxon>
        <taxon>Cryobacterium</taxon>
    </lineage>
</organism>
<dbReference type="EMBL" id="SOHJ01000002">
    <property type="protein sequence ID" value="TFD62751.1"/>
    <property type="molecule type" value="Genomic_DNA"/>
</dbReference>
<reference evidence="5 6" key="1">
    <citation type="submission" date="2019-03" db="EMBL/GenBank/DDBJ databases">
        <title>Genomics of glacier-inhabiting Cryobacterium strains.</title>
        <authorList>
            <person name="Liu Q."/>
            <person name="Xin Y.-H."/>
        </authorList>
    </citation>
    <scope>NUCLEOTIDE SEQUENCE [LARGE SCALE GENOMIC DNA]</scope>
    <source>
        <strain evidence="5 6">Sr39</strain>
    </source>
</reference>
<dbReference type="AlphaFoldDB" id="A0A4V3ISZ9"/>
<keyword evidence="2" id="KW-0503">Monooxygenase</keyword>
<dbReference type="InterPro" id="IPR011251">
    <property type="entry name" value="Luciferase-like_dom"/>
</dbReference>
<protein>
    <submittedName>
        <fullName evidence="5">LLM class flavin-dependent oxidoreductase</fullName>
    </submittedName>
</protein>
<keyword evidence="6" id="KW-1185">Reference proteome</keyword>
<feature type="domain" description="Luciferase-like" evidence="4">
    <location>
        <begin position="18"/>
        <end position="305"/>
    </location>
</feature>
<evidence type="ECO:0000256" key="3">
    <source>
        <dbReference type="SAM" id="MobiDB-lite"/>
    </source>
</evidence>
<accession>A0A4V3ISZ9</accession>
<name>A0A4V3ISZ9_9MICO</name>
<evidence type="ECO:0000256" key="1">
    <source>
        <dbReference type="ARBA" id="ARBA00023002"/>
    </source>
</evidence>
<feature type="region of interest" description="Disordered" evidence="3">
    <location>
        <begin position="1"/>
        <end position="20"/>
    </location>
</feature>
<dbReference type="GO" id="GO:0004497">
    <property type="term" value="F:monooxygenase activity"/>
    <property type="evidence" value="ECO:0007669"/>
    <property type="project" value="UniProtKB-KW"/>
</dbReference>
<dbReference type="Pfam" id="PF00296">
    <property type="entry name" value="Bac_luciferase"/>
    <property type="match status" value="1"/>
</dbReference>
<dbReference type="InterPro" id="IPR050766">
    <property type="entry name" value="Bact_Lucif_Oxidored"/>
</dbReference>
<gene>
    <name evidence="5" type="ORF">E3T39_02105</name>
</gene>
<dbReference type="Proteomes" id="UP000298170">
    <property type="component" value="Unassembled WGS sequence"/>
</dbReference>
<dbReference type="Gene3D" id="3.20.20.30">
    <property type="entry name" value="Luciferase-like domain"/>
    <property type="match status" value="1"/>
</dbReference>
<keyword evidence="1" id="KW-0560">Oxidoreductase</keyword>
<evidence type="ECO:0000259" key="4">
    <source>
        <dbReference type="Pfam" id="PF00296"/>
    </source>
</evidence>
<sequence length="347" mass="36984">MEIGAYSFGDTQRGPDGSSRSTAEAIKNLFDAIVLADRVGLDYFGVGEHHTASMPASSPGALIAAAAAATTQIKLGSAASIIGTDDPVRVFQQFATADAISGGGRIEITAGRGSSVETFPLFGFDLNDYDELYAQKLDLLLTLNNSRAENVTWSGTVRPPIPNLAVVPRPVNGSLPIWIATGGSAPSSARAGRLGLPISYGIIGGQPHRFAPLANLYRQSAQQAGHTGNNIKVSVATFGLVAPTKQEAIDRLYPGWVNLNLEMGKLRGWPAPQRRDFLAQVDAPNAYYVGDPDDVAERIVDLHRHLGHMRHFLQGDHGGLPQEHLLESVTLLATEVKPRVARLLAAK</sequence>
<dbReference type="GO" id="GO:0016705">
    <property type="term" value="F:oxidoreductase activity, acting on paired donors, with incorporation or reduction of molecular oxygen"/>
    <property type="evidence" value="ECO:0007669"/>
    <property type="project" value="InterPro"/>
</dbReference>
<dbReference type="PANTHER" id="PTHR30137">
    <property type="entry name" value="LUCIFERASE-LIKE MONOOXYGENASE"/>
    <property type="match status" value="1"/>
</dbReference>
<dbReference type="GO" id="GO:0005829">
    <property type="term" value="C:cytosol"/>
    <property type="evidence" value="ECO:0007669"/>
    <property type="project" value="TreeGrafter"/>
</dbReference>
<comment type="caution">
    <text evidence="5">The sequence shown here is derived from an EMBL/GenBank/DDBJ whole genome shotgun (WGS) entry which is preliminary data.</text>
</comment>
<dbReference type="RefSeq" id="WP_134513098.1">
    <property type="nucleotide sequence ID" value="NZ_SOHJ01000002.1"/>
</dbReference>
<evidence type="ECO:0000313" key="5">
    <source>
        <dbReference type="EMBL" id="TFD62751.1"/>
    </source>
</evidence>
<dbReference type="SUPFAM" id="SSF51679">
    <property type="entry name" value="Bacterial luciferase-like"/>
    <property type="match status" value="1"/>
</dbReference>
<dbReference type="OrthoDB" id="9776438at2"/>
<evidence type="ECO:0000313" key="6">
    <source>
        <dbReference type="Proteomes" id="UP000298170"/>
    </source>
</evidence>